<dbReference type="Proteomes" id="UP000625033">
    <property type="component" value="Unassembled WGS sequence"/>
</dbReference>
<dbReference type="RefSeq" id="WP_196836968.1">
    <property type="nucleotide sequence ID" value="NZ_JADOTZ010000001.1"/>
</dbReference>
<proteinExistence type="predicted"/>
<dbReference type="EMBL" id="JADOTZ010000001">
    <property type="protein sequence ID" value="MBG6085826.1"/>
    <property type="molecule type" value="Genomic_DNA"/>
</dbReference>
<sequence length="256" mass="28068">MTQCTNTECGAEASQYLCQPCTGRLRGHLFRVPSTIATADATRLGMAVGVSSEGGGGGKAGSCSPGSDVIREHLETYRVTLVGWARALAETSHETAPVDTIPAAEWLTRRLVTIIQHDWAGDLLYELRAAERDILRASDRPTERVTLGECGRPIYSDGRIQPCPGTVKHYEGATYARCDMCSQAYDAVERRTQRIVDAHHVIAPLPQVVRALQLAGYKVKYNTAHKWVQRGKLTPRRDPNTNVEGVSPADLIKLMK</sequence>
<evidence type="ECO:0000313" key="2">
    <source>
        <dbReference type="Proteomes" id="UP000625033"/>
    </source>
</evidence>
<keyword evidence="2" id="KW-1185">Reference proteome</keyword>
<protein>
    <recommendedName>
        <fullName evidence="3">Helix-turn-helix DNA binding domain protein</fullName>
    </recommendedName>
</protein>
<accession>A0A931DE66</accession>
<dbReference type="AlphaFoldDB" id="A0A931DE66"/>
<evidence type="ECO:0000313" key="1">
    <source>
        <dbReference type="EMBL" id="MBG6085826.1"/>
    </source>
</evidence>
<reference evidence="1" key="1">
    <citation type="submission" date="2020-11" db="EMBL/GenBank/DDBJ databases">
        <title>Sequencing the genomes of 1000 actinobacteria strains.</title>
        <authorList>
            <person name="Klenk H.-P."/>
        </authorList>
    </citation>
    <scope>NUCLEOTIDE SEQUENCE</scope>
    <source>
        <strain evidence="1">DSM 26152</strain>
    </source>
</reference>
<evidence type="ECO:0008006" key="3">
    <source>
        <dbReference type="Google" id="ProtNLM"/>
    </source>
</evidence>
<gene>
    <name evidence="1" type="ORF">IW252_002593</name>
</gene>
<name>A0A931DE66_9MICC</name>
<organism evidence="1 2">
    <name type="scientific">Zhihengliuella flava</name>
    <dbReference type="NCBI Taxonomy" id="1285193"/>
    <lineage>
        <taxon>Bacteria</taxon>
        <taxon>Bacillati</taxon>
        <taxon>Actinomycetota</taxon>
        <taxon>Actinomycetes</taxon>
        <taxon>Micrococcales</taxon>
        <taxon>Micrococcaceae</taxon>
        <taxon>Zhihengliuella</taxon>
    </lineage>
</organism>
<comment type="caution">
    <text evidence="1">The sequence shown here is derived from an EMBL/GenBank/DDBJ whole genome shotgun (WGS) entry which is preliminary data.</text>
</comment>